<keyword evidence="8" id="KW-0949">S-adenosyl-L-methionine</keyword>
<evidence type="ECO:0000256" key="5">
    <source>
        <dbReference type="ARBA" id="ARBA00022490"/>
    </source>
</evidence>
<proteinExistence type="inferred from homology"/>
<accession>A0A7W7S5L1</accession>
<organism evidence="12 13">
    <name type="scientific">Streptosporangium album</name>
    <dbReference type="NCBI Taxonomy" id="47479"/>
    <lineage>
        <taxon>Bacteria</taxon>
        <taxon>Bacillati</taxon>
        <taxon>Actinomycetota</taxon>
        <taxon>Actinomycetes</taxon>
        <taxon>Streptosporangiales</taxon>
        <taxon>Streptosporangiaceae</taxon>
        <taxon>Streptosporangium</taxon>
    </lineage>
</organism>
<dbReference type="Pfam" id="PF01135">
    <property type="entry name" value="PCMT"/>
    <property type="match status" value="1"/>
</dbReference>
<keyword evidence="7 12" id="KW-0808">Transferase</keyword>
<dbReference type="InterPro" id="IPR000682">
    <property type="entry name" value="PCMT"/>
</dbReference>
<evidence type="ECO:0000313" key="13">
    <source>
        <dbReference type="Proteomes" id="UP000534286"/>
    </source>
</evidence>
<dbReference type="PANTHER" id="PTHR11579">
    <property type="entry name" value="PROTEIN-L-ISOASPARTATE O-METHYLTRANSFERASE"/>
    <property type="match status" value="1"/>
</dbReference>
<dbReference type="EC" id="2.1.1.77" evidence="3"/>
<sequence length="102" mass="10908">MTRATADHTAELRDQLADELVSAGHITSAQVEAAFRAVPRHEFVPAGTPMEVAYNADESVAIKTDEHGVLISSTSAPFLQARMIEQAKIRPGMNVLEYGSGG</sequence>
<comment type="similarity">
    <text evidence="2">Belongs to the methyltransferase superfamily. L-isoaspartyl/D-aspartyl protein methyltransferase family.</text>
</comment>
<evidence type="ECO:0000256" key="11">
    <source>
        <dbReference type="ARBA" id="ARBA00031350"/>
    </source>
</evidence>
<evidence type="ECO:0000256" key="8">
    <source>
        <dbReference type="ARBA" id="ARBA00022691"/>
    </source>
</evidence>
<reference evidence="12 13" key="1">
    <citation type="submission" date="2020-08" db="EMBL/GenBank/DDBJ databases">
        <title>Sequencing the genomes of 1000 actinobacteria strains.</title>
        <authorList>
            <person name="Klenk H.-P."/>
        </authorList>
    </citation>
    <scope>NUCLEOTIDE SEQUENCE [LARGE SCALE GENOMIC DNA]</scope>
    <source>
        <strain evidence="12 13">DSM 43023</strain>
    </source>
</reference>
<dbReference type="GO" id="GO:0004719">
    <property type="term" value="F:protein-L-isoaspartate (D-aspartate) O-methyltransferase activity"/>
    <property type="evidence" value="ECO:0007669"/>
    <property type="project" value="UniProtKB-EC"/>
</dbReference>
<gene>
    <name evidence="12" type="ORF">FHR32_008722</name>
</gene>
<evidence type="ECO:0000313" key="12">
    <source>
        <dbReference type="EMBL" id="MBB4944316.1"/>
    </source>
</evidence>
<comment type="subcellular location">
    <subcellularLocation>
        <location evidence="1">Cytoplasm</location>
    </subcellularLocation>
</comment>
<keyword evidence="13" id="KW-1185">Reference proteome</keyword>
<evidence type="ECO:0000256" key="9">
    <source>
        <dbReference type="ARBA" id="ARBA00030757"/>
    </source>
</evidence>
<keyword evidence="5" id="KW-0963">Cytoplasm</keyword>
<dbReference type="RefSeq" id="WP_221466949.1">
    <property type="nucleotide sequence ID" value="NZ_BAABEK010000133.1"/>
</dbReference>
<comment type="caution">
    <text evidence="12">The sequence shown here is derived from an EMBL/GenBank/DDBJ whole genome shotgun (WGS) entry which is preliminary data.</text>
</comment>
<evidence type="ECO:0000256" key="3">
    <source>
        <dbReference type="ARBA" id="ARBA00011890"/>
    </source>
</evidence>
<dbReference type="PANTHER" id="PTHR11579:SF0">
    <property type="entry name" value="PROTEIN-L-ISOASPARTATE(D-ASPARTATE) O-METHYLTRANSFERASE"/>
    <property type="match status" value="1"/>
</dbReference>
<dbReference type="InterPro" id="IPR029063">
    <property type="entry name" value="SAM-dependent_MTases_sf"/>
</dbReference>
<evidence type="ECO:0000256" key="6">
    <source>
        <dbReference type="ARBA" id="ARBA00022603"/>
    </source>
</evidence>
<evidence type="ECO:0000256" key="4">
    <source>
        <dbReference type="ARBA" id="ARBA00013346"/>
    </source>
</evidence>
<evidence type="ECO:0000256" key="10">
    <source>
        <dbReference type="ARBA" id="ARBA00031323"/>
    </source>
</evidence>
<dbReference type="SUPFAM" id="SSF53335">
    <property type="entry name" value="S-adenosyl-L-methionine-dependent methyltransferases"/>
    <property type="match status" value="1"/>
</dbReference>
<dbReference type="Proteomes" id="UP000534286">
    <property type="component" value="Unassembled WGS sequence"/>
</dbReference>
<dbReference type="Gene3D" id="3.40.50.150">
    <property type="entry name" value="Vaccinia Virus protein VP39"/>
    <property type="match status" value="1"/>
</dbReference>
<dbReference type="GO" id="GO:0032259">
    <property type="term" value="P:methylation"/>
    <property type="evidence" value="ECO:0007669"/>
    <property type="project" value="UniProtKB-KW"/>
</dbReference>
<keyword evidence="6 12" id="KW-0489">Methyltransferase</keyword>
<evidence type="ECO:0000256" key="1">
    <source>
        <dbReference type="ARBA" id="ARBA00004496"/>
    </source>
</evidence>
<dbReference type="GO" id="GO:0005737">
    <property type="term" value="C:cytoplasm"/>
    <property type="evidence" value="ECO:0007669"/>
    <property type="project" value="UniProtKB-SubCell"/>
</dbReference>
<name>A0A7W7S5L1_9ACTN</name>
<dbReference type="EMBL" id="JACHJU010000008">
    <property type="protein sequence ID" value="MBB4944316.1"/>
    <property type="molecule type" value="Genomic_DNA"/>
</dbReference>
<dbReference type="AlphaFoldDB" id="A0A7W7S5L1"/>
<evidence type="ECO:0000256" key="7">
    <source>
        <dbReference type="ARBA" id="ARBA00022679"/>
    </source>
</evidence>
<evidence type="ECO:0000256" key="2">
    <source>
        <dbReference type="ARBA" id="ARBA00005369"/>
    </source>
</evidence>
<protein>
    <recommendedName>
        <fullName evidence="4">Protein-L-isoaspartate O-methyltransferase</fullName>
        <ecNumber evidence="3">2.1.1.77</ecNumber>
    </recommendedName>
    <alternativeName>
        <fullName evidence="11">L-isoaspartyl protein carboxyl methyltransferase</fullName>
    </alternativeName>
    <alternativeName>
        <fullName evidence="9">Protein L-isoaspartyl methyltransferase</fullName>
    </alternativeName>
    <alternativeName>
        <fullName evidence="10">Protein-beta-aspartate methyltransferase</fullName>
    </alternativeName>
</protein>